<dbReference type="Proteomes" id="UP000692954">
    <property type="component" value="Unassembled WGS sequence"/>
</dbReference>
<feature type="region of interest" description="Disordered" evidence="2">
    <location>
        <begin position="288"/>
        <end position="307"/>
    </location>
</feature>
<evidence type="ECO:0000256" key="1">
    <source>
        <dbReference type="ARBA" id="ARBA00022741"/>
    </source>
</evidence>
<dbReference type="AlphaFoldDB" id="A0A8S1R2L0"/>
<dbReference type="Pfam" id="PF00071">
    <property type="entry name" value="Ras"/>
    <property type="match status" value="1"/>
</dbReference>
<name>A0A8S1R2L0_9CILI</name>
<proteinExistence type="predicted"/>
<organism evidence="3 4">
    <name type="scientific">Paramecium sonneborni</name>
    <dbReference type="NCBI Taxonomy" id="65129"/>
    <lineage>
        <taxon>Eukaryota</taxon>
        <taxon>Sar</taxon>
        <taxon>Alveolata</taxon>
        <taxon>Ciliophora</taxon>
        <taxon>Intramacronucleata</taxon>
        <taxon>Oligohymenophorea</taxon>
        <taxon>Peniculida</taxon>
        <taxon>Parameciidae</taxon>
        <taxon>Paramecium</taxon>
    </lineage>
</organism>
<dbReference type="PROSITE" id="PS51419">
    <property type="entry name" value="RAB"/>
    <property type="match status" value="1"/>
</dbReference>
<evidence type="ECO:0000256" key="2">
    <source>
        <dbReference type="SAM" id="MobiDB-lite"/>
    </source>
</evidence>
<dbReference type="GO" id="GO:0005525">
    <property type="term" value="F:GTP binding"/>
    <property type="evidence" value="ECO:0007669"/>
    <property type="project" value="InterPro"/>
</dbReference>
<dbReference type="PANTHER" id="PTHR47978">
    <property type="match status" value="1"/>
</dbReference>
<gene>
    <name evidence="3" type="ORF">PSON_ATCC_30995.1.T1330047</name>
</gene>
<protein>
    <submittedName>
        <fullName evidence="3">Uncharacterized protein</fullName>
    </submittedName>
</protein>
<comment type="caution">
    <text evidence="3">The sequence shown here is derived from an EMBL/GenBank/DDBJ whole genome shotgun (WGS) entry which is preliminary data.</text>
</comment>
<keyword evidence="1" id="KW-0547">Nucleotide-binding</keyword>
<evidence type="ECO:0000313" key="4">
    <source>
        <dbReference type="Proteomes" id="UP000692954"/>
    </source>
</evidence>
<keyword evidence="4" id="KW-1185">Reference proteome</keyword>
<dbReference type="InterPro" id="IPR001806">
    <property type="entry name" value="Small_GTPase"/>
</dbReference>
<dbReference type="OrthoDB" id="314491at2759"/>
<dbReference type="GO" id="GO:0003924">
    <property type="term" value="F:GTPase activity"/>
    <property type="evidence" value="ECO:0007669"/>
    <property type="project" value="InterPro"/>
</dbReference>
<dbReference type="SMART" id="SM00175">
    <property type="entry name" value="RAB"/>
    <property type="match status" value="1"/>
</dbReference>
<accession>A0A8S1R2L0</accession>
<sequence length="314" mass="35901">MEQDSITILSQSKERRIKVILIGDQSVGKSKLLEQLLNVESKVNDKEIQTVDFFISRVILPDNSEQKIFIWVTTGEIKNINLIRAFLIKSHIYVIAFSLNNPTSFENAVNTWFAQCYKNARETNNYYYFIGTMSDKEHLCGSYQDIIQTIADKCQELKIEKNAQQVPFPTDKAYIRQSAKWNDDNIIEFAKNKLPNNVFYSETSAVVKTGIERSSSIFIRLLQAVVKQEFQKDGIQPIIAPSRTASRFSMAQMQQMPLAVAVPTSSTRQSTQTPNLQVNMVKEPIPFSPFEQRESNSSSKTEVKKEQNLCCMIQ</sequence>
<dbReference type="EMBL" id="CAJJDN010000133">
    <property type="protein sequence ID" value="CAD8121577.1"/>
    <property type="molecule type" value="Genomic_DNA"/>
</dbReference>
<reference evidence="3" key="1">
    <citation type="submission" date="2021-01" db="EMBL/GenBank/DDBJ databases">
        <authorList>
            <consortium name="Genoscope - CEA"/>
            <person name="William W."/>
        </authorList>
    </citation>
    <scope>NUCLEOTIDE SEQUENCE</scope>
</reference>
<evidence type="ECO:0000313" key="3">
    <source>
        <dbReference type="EMBL" id="CAD8121577.1"/>
    </source>
</evidence>